<evidence type="ECO:0000256" key="1">
    <source>
        <dbReference type="SAM" id="MobiDB-lite"/>
    </source>
</evidence>
<protein>
    <recommendedName>
        <fullName evidence="4">IrrE N-terminal-like domain-containing protein</fullName>
    </recommendedName>
</protein>
<accession>A0ABQ3UUB1</accession>
<dbReference type="Proteomes" id="UP000654345">
    <property type="component" value="Unassembled WGS sequence"/>
</dbReference>
<evidence type="ECO:0000313" key="2">
    <source>
        <dbReference type="EMBL" id="GHO56434.1"/>
    </source>
</evidence>
<keyword evidence="3" id="KW-1185">Reference proteome</keyword>
<proteinExistence type="predicted"/>
<organism evidence="2 3">
    <name type="scientific">Ktedonobacter robiniae</name>
    <dbReference type="NCBI Taxonomy" id="2778365"/>
    <lineage>
        <taxon>Bacteria</taxon>
        <taxon>Bacillati</taxon>
        <taxon>Chloroflexota</taxon>
        <taxon>Ktedonobacteria</taxon>
        <taxon>Ktedonobacterales</taxon>
        <taxon>Ktedonobacteraceae</taxon>
        <taxon>Ktedonobacter</taxon>
    </lineage>
</organism>
<name>A0ABQ3UUB1_9CHLR</name>
<dbReference type="EMBL" id="BNJG01000002">
    <property type="protein sequence ID" value="GHO56434.1"/>
    <property type="molecule type" value="Genomic_DNA"/>
</dbReference>
<sequence length="451" mass="51256">MHNRPSTTFTRQLQELRASLPPEAPDPLIDPPPDAFLHLWECAKVAGIGMRDLLVVRQPLDFRAAGAYSLEDHDIWVWYAPDAPDEQALRPLLHELAHAQCPPQLPYASFEEEWEEERATWKRAIALAHAWEMGHLFSEEIVAGLLEEVEACLQQRLAASAILGSTDTERTERALKQLWLEANVRGWAGELLHDVLTGANTDPGLLMEVLTFDRCMLHACWELVHELEDDPDPDILFGPLSRLGDGFLLVKAVEMLQRTLASCARHEEALRTRLATRSWQMVTLGTMSYERSRQVIQDEASLQEAIALVNQLCFEAHGYALRMNWQCFDELFSKQNQVAHPARLYCLHLFFTPWTEVLTEITPWIDPEMLPDCQKRLPRTVWFLFPRGVDTMLLEVAWQLFLLSWIRCAEISYGGSLSTPVNPLQDRREAQRAPSPEDSESGNGSTMGGTV</sequence>
<feature type="region of interest" description="Disordered" evidence="1">
    <location>
        <begin position="418"/>
        <end position="451"/>
    </location>
</feature>
<dbReference type="RefSeq" id="WP_201372924.1">
    <property type="nucleotide sequence ID" value="NZ_BNJG01000002.1"/>
</dbReference>
<gene>
    <name evidence="2" type="ORF">KSB_49090</name>
</gene>
<comment type="caution">
    <text evidence="2">The sequence shown here is derived from an EMBL/GenBank/DDBJ whole genome shotgun (WGS) entry which is preliminary data.</text>
</comment>
<evidence type="ECO:0008006" key="4">
    <source>
        <dbReference type="Google" id="ProtNLM"/>
    </source>
</evidence>
<evidence type="ECO:0000313" key="3">
    <source>
        <dbReference type="Proteomes" id="UP000654345"/>
    </source>
</evidence>
<reference evidence="2 3" key="1">
    <citation type="journal article" date="2021" name="Int. J. Syst. Evol. Microbiol.">
        <title>Reticulibacter mediterranei gen. nov., sp. nov., within the new family Reticulibacteraceae fam. nov., and Ktedonospora formicarum gen. nov., sp. nov., Ktedonobacter robiniae sp. nov., Dictyobacter formicarum sp. nov. and Dictyobacter arantiisoli sp. nov., belonging to the class Ktedonobacteria.</title>
        <authorList>
            <person name="Yabe S."/>
            <person name="Zheng Y."/>
            <person name="Wang C.M."/>
            <person name="Sakai Y."/>
            <person name="Abe K."/>
            <person name="Yokota A."/>
            <person name="Donadio S."/>
            <person name="Cavaletti L."/>
            <person name="Monciardini P."/>
        </authorList>
    </citation>
    <scope>NUCLEOTIDE SEQUENCE [LARGE SCALE GENOMIC DNA]</scope>
    <source>
        <strain evidence="2 3">SOSP1-30</strain>
    </source>
</reference>